<evidence type="ECO:0000313" key="4">
    <source>
        <dbReference type="EMBL" id="KAH0620170.1"/>
    </source>
</evidence>
<dbReference type="InterPro" id="IPR018889">
    <property type="entry name" value="Arpin"/>
</dbReference>
<comment type="similarity">
    <text evidence="1">Belongs to the Arpin family.</text>
</comment>
<name>A0ABQ7SS38_PHRPL</name>
<proteinExistence type="inferred from homology"/>
<comment type="caution">
    <text evidence="4">The sequence shown here is derived from an EMBL/GenBank/DDBJ whole genome shotgun (WGS) entry which is preliminary data.</text>
</comment>
<evidence type="ECO:0000256" key="2">
    <source>
        <dbReference type="ARBA" id="ARBA00019314"/>
    </source>
</evidence>
<feature type="region of interest" description="Disordered" evidence="3">
    <location>
        <begin position="352"/>
        <end position="380"/>
    </location>
</feature>
<organism evidence="4 5">
    <name type="scientific">Phrynosoma platyrhinos</name>
    <name type="common">Desert horned lizard</name>
    <dbReference type="NCBI Taxonomy" id="52577"/>
    <lineage>
        <taxon>Eukaryota</taxon>
        <taxon>Metazoa</taxon>
        <taxon>Chordata</taxon>
        <taxon>Craniata</taxon>
        <taxon>Vertebrata</taxon>
        <taxon>Euteleostomi</taxon>
        <taxon>Lepidosauria</taxon>
        <taxon>Squamata</taxon>
        <taxon>Bifurcata</taxon>
        <taxon>Unidentata</taxon>
        <taxon>Episquamata</taxon>
        <taxon>Toxicofera</taxon>
        <taxon>Iguania</taxon>
        <taxon>Phrynosomatidae</taxon>
        <taxon>Phrynosomatinae</taxon>
        <taxon>Phrynosoma</taxon>
    </lineage>
</organism>
<protein>
    <recommendedName>
        <fullName evidence="2">Arpin</fullName>
    </recommendedName>
</protein>
<gene>
    <name evidence="4" type="ORF">JD844_014803</name>
</gene>
<sequence length="380" mass="42061">MFLLSDIMDMDKVQPLEEQAFRLLDAALGQSSESITKISARRYKEDQDQEIIPDQQGSARQLEKSGCKIWQVGNKGREQSQKERRGLVPCPAGRIGAWSVVQSKEKDTLPLAVWKEEQASGRQEGREPELLDVSRHLVWDASGRKERYFVLYVKPRAIHRCRFDPKGNEVEPNFSETRKVSTGFLLASYLSLAKLEAGALTKCNFSGDRQTGASWTESILACKDRGEPSKMPREDGDGANEDEWVGSGMSCAIKWRENRSDEGSPFRAPIPLGTTMPLSLEASGLLYGCHSWAPLLDPVVQEPQTYCACLWALRNSHFKNGGVSWLCLTVAPLTKKQACGVAACSRDREVPWQPQSGQLERQGGLRGGGGEEASAFMPGP</sequence>
<reference evidence="4 5" key="1">
    <citation type="journal article" date="2022" name="Gigascience">
        <title>A chromosome-level genome assembly and annotation of the desert horned lizard, Phrynosoma platyrhinos, provides insight into chromosomal rearrangements among reptiles.</title>
        <authorList>
            <person name="Koochekian N."/>
            <person name="Ascanio A."/>
            <person name="Farleigh K."/>
            <person name="Card D.C."/>
            <person name="Schield D.R."/>
            <person name="Castoe T.A."/>
            <person name="Jezkova T."/>
        </authorList>
    </citation>
    <scope>NUCLEOTIDE SEQUENCE [LARGE SCALE GENOMIC DNA]</scope>
    <source>
        <strain evidence="4">NK-2021</strain>
    </source>
</reference>
<accession>A0ABQ7SS38</accession>
<dbReference type="PANTHER" id="PTHR31199:SF1">
    <property type="entry name" value="ARPIN"/>
    <property type="match status" value="1"/>
</dbReference>
<evidence type="ECO:0000313" key="5">
    <source>
        <dbReference type="Proteomes" id="UP000826234"/>
    </source>
</evidence>
<dbReference type="Proteomes" id="UP000826234">
    <property type="component" value="Unassembled WGS sequence"/>
</dbReference>
<dbReference type="PANTHER" id="PTHR31199">
    <property type="entry name" value="ARPIN"/>
    <property type="match status" value="1"/>
</dbReference>
<evidence type="ECO:0000256" key="3">
    <source>
        <dbReference type="SAM" id="MobiDB-lite"/>
    </source>
</evidence>
<keyword evidence="5" id="KW-1185">Reference proteome</keyword>
<dbReference type="Pfam" id="PF10574">
    <property type="entry name" value="UPF0552"/>
    <property type="match status" value="2"/>
</dbReference>
<dbReference type="EMBL" id="JAIPUX010003439">
    <property type="protein sequence ID" value="KAH0620170.1"/>
    <property type="molecule type" value="Genomic_DNA"/>
</dbReference>
<evidence type="ECO:0000256" key="1">
    <source>
        <dbReference type="ARBA" id="ARBA00008453"/>
    </source>
</evidence>